<dbReference type="PANTHER" id="PTHR11941:SF54">
    <property type="entry name" value="ENOYL-COA HYDRATASE, MITOCHONDRIAL"/>
    <property type="match status" value="1"/>
</dbReference>
<dbReference type="AlphaFoldDB" id="A0A7Z7IH11"/>
<keyword evidence="2" id="KW-0456">Lyase</keyword>
<dbReference type="InterPro" id="IPR029045">
    <property type="entry name" value="ClpP/crotonase-like_dom_sf"/>
</dbReference>
<reference evidence="3 4" key="1">
    <citation type="submission" date="2017-09" db="EMBL/GenBank/DDBJ databases">
        <authorList>
            <person name="Varghese N."/>
            <person name="Submissions S."/>
        </authorList>
    </citation>
    <scope>NUCLEOTIDE SEQUENCE [LARGE SCALE GENOMIC DNA]</scope>
    <source>
        <strain evidence="3 4">OK806</strain>
    </source>
</reference>
<dbReference type="Proteomes" id="UP000219522">
    <property type="component" value="Unassembled WGS sequence"/>
</dbReference>
<dbReference type="InterPro" id="IPR014748">
    <property type="entry name" value="Enoyl-CoA_hydra_C"/>
</dbReference>
<dbReference type="RefSeq" id="WP_062640932.1">
    <property type="nucleotide sequence ID" value="NZ_FCOG02000094.1"/>
</dbReference>
<dbReference type="Pfam" id="PF00378">
    <property type="entry name" value="ECH_1"/>
    <property type="match status" value="1"/>
</dbReference>
<dbReference type="GO" id="GO:0016836">
    <property type="term" value="F:hydro-lyase activity"/>
    <property type="evidence" value="ECO:0007669"/>
    <property type="project" value="UniProtKB-ARBA"/>
</dbReference>
<evidence type="ECO:0000256" key="2">
    <source>
        <dbReference type="ARBA" id="ARBA00023239"/>
    </source>
</evidence>
<proteinExistence type="inferred from homology"/>
<dbReference type="GO" id="GO:0006635">
    <property type="term" value="P:fatty acid beta-oxidation"/>
    <property type="evidence" value="ECO:0007669"/>
    <property type="project" value="TreeGrafter"/>
</dbReference>
<dbReference type="CDD" id="cd06558">
    <property type="entry name" value="crotonase-like"/>
    <property type="match status" value="1"/>
</dbReference>
<protein>
    <submittedName>
        <fullName evidence="3">Short chain enoyl-CoA hydratase</fullName>
    </submittedName>
</protein>
<gene>
    <name evidence="3" type="ORF">SAMN05446927_8350</name>
</gene>
<sequence length="256" mass="26984">MSVTLDTIDGLALVSLNRPEALNALSFAVLNELSAAFDEVAGTDARALVITGSGGKAFCAGADIKELMGRDLVAQRDGAELGQATFSKLDKLHIPSIAVVNGYAFGGGLELAMACTFRIATPNAKMGLPEIKLGLIPGYGGTQRLPRLVGQARALEIVLSGKSIDAAEAERIGLINRIVEGTDPVALGREFAAQFVRYSRCATLFAKEAIQRAAEVSLQDGLKVEADLSTLAFQTADAAEGMNAFVEKRKPVFKDQ</sequence>
<organism evidence="3 4">
    <name type="scientific">Caballeronia arationis</name>
    <dbReference type="NCBI Taxonomy" id="1777142"/>
    <lineage>
        <taxon>Bacteria</taxon>
        <taxon>Pseudomonadati</taxon>
        <taxon>Pseudomonadota</taxon>
        <taxon>Betaproteobacteria</taxon>
        <taxon>Burkholderiales</taxon>
        <taxon>Burkholderiaceae</taxon>
        <taxon>Caballeronia</taxon>
    </lineage>
</organism>
<accession>A0A7Z7IH11</accession>
<evidence type="ECO:0000313" key="3">
    <source>
        <dbReference type="EMBL" id="SOE91426.1"/>
    </source>
</evidence>
<comment type="caution">
    <text evidence="3">The sequence shown here is derived from an EMBL/GenBank/DDBJ whole genome shotgun (WGS) entry which is preliminary data.</text>
</comment>
<dbReference type="Gene3D" id="1.10.12.10">
    <property type="entry name" value="Lyase 2-enoyl-coa Hydratase, Chain A, domain 2"/>
    <property type="match status" value="1"/>
</dbReference>
<comment type="similarity">
    <text evidence="1">Belongs to the enoyl-CoA hydratase/isomerase family.</text>
</comment>
<dbReference type="InterPro" id="IPR001753">
    <property type="entry name" value="Enoyl-CoA_hydra/iso"/>
</dbReference>
<name>A0A7Z7IH11_9BURK</name>
<dbReference type="FunFam" id="1.10.12.10:FF:000001">
    <property type="entry name" value="Probable enoyl-CoA hydratase, mitochondrial"/>
    <property type="match status" value="1"/>
</dbReference>
<keyword evidence="4" id="KW-1185">Reference proteome</keyword>
<dbReference type="OrthoDB" id="9775794at2"/>
<dbReference type="Gene3D" id="3.90.226.10">
    <property type="entry name" value="2-enoyl-CoA Hydratase, Chain A, domain 1"/>
    <property type="match status" value="1"/>
</dbReference>
<evidence type="ECO:0000313" key="4">
    <source>
        <dbReference type="Proteomes" id="UP000219522"/>
    </source>
</evidence>
<dbReference type="EMBL" id="OCSU01000004">
    <property type="protein sequence ID" value="SOE91426.1"/>
    <property type="molecule type" value="Genomic_DNA"/>
</dbReference>
<evidence type="ECO:0000256" key="1">
    <source>
        <dbReference type="ARBA" id="ARBA00005254"/>
    </source>
</evidence>
<dbReference type="SUPFAM" id="SSF52096">
    <property type="entry name" value="ClpP/crotonase"/>
    <property type="match status" value="1"/>
</dbReference>
<dbReference type="PANTHER" id="PTHR11941">
    <property type="entry name" value="ENOYL-COA HYDRATASE-RELATED"/>
    <property type="match status" value="1"/>
</dbReference>
<dbReference type="FunFam" id="3.90.226.10:FF:000009">
    <property type="entry name" value="Carnitinyl-CoA dehydratase"/>
    <property type="match status" value="1"/>
</dbReference>